<dbReference type="RefSeq" id="WP_105640935.1">
    <property type="nucleotide sequence ID" value="NZ_NRNP01000014.1"/>
</dbReference>
<dbReference type="EMBL" id="RPBY01000013">
    <property type="protein sequence ID" value="NCH89969.1"/>
    <property type="molecule type" value="Genomic_DNA"/>
</dbReference>
<accession>A0A9Q4T668</accession>
<sequence>MRSDDVVFTYETVTNETERLIAGYAASARESPAKKAACYAAACGAFELWLGLTKNQNNPDSARLVHLTTEILKP</sequence>
<dbReference type="AlphaFoldDB" id="A0A9Q4T668"/>
<comment type="caution">
    <text evidence="1">The sequence shown here is derived from an EMBL/GenBank/DDBJ whole genome shotgun (WGS) entry which is preliminary data.</text>
</comment>
<dbReference type="Proteomes" id="UP000778262">
    <property type="component" value="Unassembled WGS sequence"/>
</dbReference>
<gene>
    <name evidence="1" type="ORF">EHJ13_21410</name>
</gene>
<organism evidence="1 2">
    <name type="scientific">Cronobacter dublinensis</name>
    <dbReference type="NCBI Taxonomy" id="413497"/>
    <lineage>
        <taxon>Bacteria</taxon>
        <taxon>Pseudomonadati</taxon>
        <taxon>Pseudomonadota</taxon>
        <taxon>Gammaproteobacteria</taxon>
        <taxon>Enterobacterales</taxon>
        <taxon>Enterobacteriaceae</taxon>
        <taxon>Cronobacter</taxon>
    </lineage>
</organism>
<evidence type="ECO:0000313" key="1">
    <source>
        <dbReference type="EMBL" id="NCH89969.1"/>
    </source>
</evidence>
<reference evidence="1" key="1">
    <citation type="submission" date="2018-11" db="EMBL/GenBank/DDBJ databases">
        <title>Genomics analysis of Putative Virulence Factors on Adhesion and Cytotoxicity for Cronobacter spp.</title>
        <authorList>
            <person name="Cui J."/>
        </authorList>
    </citation>
    <scope>NUCLEOTIDE SEQUENCE</scope>
    <source>
        <strain evidence="1">SD69</strain>
    </source>
</reference>
<evidence type="ECO:0000313" key="2">
    <source>
        <dbReference type="Proteomes" id="UP000778262"/>
    </source>
</evidence>
<name>A0A9Q4T668_9ENTR</name>
<protein>
    <submittedName>
        <fullName evidence="1">Uncharacterized protein</fullName>
    </submittedName>
</protein>
<proteinExistence type="predicted"/>